<dbReference type="EMBL" id="CP001779">
    <property type="protein sequence ID" value="ACZ01566.1"/>
    <property type="molecule type" value="Genomic_DNA"/>
</dbReference>
<dbReference type="eggNOG" id="COG1132">
    <property type="taxonomic scope" value="Bacteria"/>
</dbReference>
<keyword evidence="5" id="KW-0067">ATP-binding</keyword>
<dbReference type="PROSITE" id="PS50893">
    <property type="entry name" value="ABC_TRANSPORTER_2"/>
    <property type="match status" value="1"/>
</dbReference>
<dbReference type="GO" id="GO:0005524">
    <property type="term" value="F:ATP binding"/>
    <property type="evidence" value="ECO:0007669"/>
    <property type="project" value="UniProtKB-KW"/>
</dbReference>
<dbReference type="STRING" id="519441.Smon_1105"/>
<accession>D1AV06</accession>
<dbReference type="PROSITE" id="PS50929">
    <property type="entry name" value="ABC_TM1F"/>
    <property type="match status" value="1"/>
</dbReference>
<feature type="transmembrane region" description="Helical" evidence="8">
    <location>
        <begin position="21"/>
        <end position="46"/>
    </location>
</feature>
<keyword evidence="2" id="KW-0813">Transport</keyword>
<name>D1AV06_STRM9</name>
<feature type="domain" description="ABC transporter" evidence="9">
    <location>
        <begin position="343"/>
        <end position="569"/>
    </location>
</feature>
<organism evidence="11 12">
    <name type="scientific">Streptobacillus moniliformis (strain ATCC 14647 / DSM 12112 / NCTC 10651 / 9901)</name>
    <dbReference type="NCBI Taxonomy" id="519441"/>
    <lineage>
        <taxon>Bacteria</taxon>
        <taxon>Fusobacteriati</taxon>
        <taxon>Fusobacteriota</taxon>
        <taxon>Fusobacteriia</taxon>
        <taxon>Fusobacteriales</taxon>
        <taxon>Leptotrichiaceae</taxon>
        <taxon>Streptobacillus</taxon>
    </lineage>
</organism>
<dbReference type="KEGG" id="smf:Smon_1105"/>
<dbReference type="SUPFAM" id="SSF52540">
    <property type="entry name" value="P-loop containing nucleoside triphosphate hydrolases"/>
    <property type="match status" value="1"/>
</dbReference>
<keyword evidence="3 8" id="KW-0812">Transmembrane</keyword>
<reference evidence="11 12" key="1">
    <citation type="journal article" date="2009" name="Stand. Genomic Sci.">
        <title>Complete genome sequence of Streptobacillus moniliformis type strain (9901T).</title>
        <authorList>
            <person name="Nolan M."/>
            <person name="Gronow S."/>
            <person name="Lapidus A."/>
            <person name="Ivanova N."/>
            <person name="Copeland A."/>
            <person name="Lucas S."/>
            <person name="Del Rio T.G."/>
            <person name="Chen F."/>
            <person name="Tice H."/>
            <person name="Pitluck S."/>
            <person name="Cheng J.F."/>
            <person name="Sims D."/>
            <person name="Meincke L."/>
            <person name="Bruce D."/>
            <person name="Goodwin L."/>
            <person name="Brettin T."/>
            <person name="Han C."/>
            <person name="Detter J.C."/>
            <person name="Ovchinikova G."/>
            <person name="Pati A."/>
            <person name="Mavromatis K."/>
            <person name="Mikhailova N."/>
            <person name="Chen A."/>
            <person name="Palaniappan K."/>
            <person name="Land M."/>
            <person name="Hauser L."/>
            <person name="Chang Y.J."/>
            <person name="Jeffries C.D."/>
            <person name="Rohde M."/>
            <person name="Sproer C."/>
            <person name="Goker M."/>
            <person name="Bristow J."/>
            <person name="Eisen J.A."/>
            <person name="Markowitz V."/>
            <person name="Hugenholtz P."/>
            <person name="Kyrpides N.C."/>
            <person name="Klenk H.P."/>
            <person name="Chain P."/>
        </authorList>
    </citation>
    <scope>NUCLEOTIDE SEQUENCE [LARGE SCALE GENOMIC DNA]</scope>
    <source>
        <strain evidence="12">ATCC 14647 / DSM 12112 / NCTC 10651 / 9901</strain>
    </source>
</reference>
<evidence type="ECO:0000256" key="7">
    <source>
        <dbReference type="ARBA" id="ARBA00023136"/>
    </source>
</evidence>
<dbReference type="GO" id="GO:0016887">
    <property type="term" value="F:ATP hydrolysis activity"/>
    <property type="evidence" value="ECO:0007669"/>
    <property type="project" value="InterPro"/>
</dbReference>
<dbReference type="InterPro" id="IPR003593">
    <property type="entry name" value="AAA+_ATPase"/>
</dbReference>
<evidence type="ECO:0000256" key="5">
    <source>
        <dbReference type="ARBA" id="ARBA00022840"/>
    </source>
</evidence>
<keyword evidence="4" id="KW-0547">Nucleotide-binding</keyword>
<keyword evidence="6 8" id="KW-1133">Transmembrane helix</keyword>
<dbReference type="Pfam" id="PF00005">
    <property type="entry name" value="ABC_tran"/>
    <property type="match status" value="1"/>
</dbReference>
<evidence type="ECO:0000256" key="1">
    <source>
        <dbReference type="ARBA" id="ARBA00004651"/>
    </source>
</evidence>
<dbReference type="AlphaFoldDB" id="D1AV06"/>
<feature type="domain" description="ABC transmembrane type-1" evidence="10">
    <location>
        <begin position="23"/>
        <end position="311"/>
    </location>
</feature>
<dbReference type="InterPro" id="IPR039421">
    <property type="entry name" value="Type_1_exporter"/>
</dbReference>
<evidence type="ECO:0000256" key="2">
    <source>
        <dbReference type="ARBA" id="ARBA00022448"/>
    </source>
</evidence>
<dbReference type="Gene3D" id="3.40.50.300">
    <property type="entry name" value="P-loop containing nucleotide triphosphate hydrolases"/>
    <property type="match status" value="1"/>
</dbReference>
<feature type="transmembrane region" description="Helical" evidence="8">
    <location>
        <begin position="58"/>
        <end position="82"/>
    </location>
</feature>
<dbReference type="HOGENOM" id="CLU_000604_84_4_0"/>
<feature type="transmembrane region" description="Helical" evidence="8">
    <location>
        <begin position="161"/>
        <end position="179"/>
    </location>
</feature>
<feature type="transmembrane region" description="Helical" evidence="8">
    <location>
        <begin position="260"/>
        <end position="282"/>
    </location>
</feature>
<evidence type="ECO:0000256" key="8">
    <source>
        <dbReference type="SAM" id="Phobius"/>
    </source>
</evidence>
<dbReference type="GO" id="GO:0015421">
    <property type="term" value="F:ABC-type oligopeptide transporter activity"/>
    <property type="evidence" value="ECO:0007669"/>
    <property type="project" value="TreeGrafter"/>
</dbReference>
<dbReference type="GO" id="GO:0005737">
    <property type="term" value="C:cytoplasm"/>
    <property type="evidence" value="ECO:0007669"/>
    <property type="project" value="UniProtKB-ARBA"/>
</dbReference>
<proteinExistence type="predicted"/>
<dbReference type="Gene3D" id="1.20.1560.10">
    <property type="entry name" value="ABC transporter type 1, transmembrane domain"/>
    <property type="match status" value="1"/>
</dbReference>
<protein>
    <submittedName>
        <fullName evidence="11">ABC transporter related protein</fullName>
    </submittedName>
</protein>
<dbReference type="InterPro" id="IPR011527">
    <property type="entry name" value="ABC1_TM_dom"/>
</dbReference>
<evidence type="ECO:0000313" key="11">
    <source>
        <dbReference type="EMBL" id="ACZ01566.1"/>
    </source>
</evidence>
<dbReference type="GeneID" id="29673319"/>
<gene>
    <name evidence="11" type="ordered locus">Smon_1105</name>
</gene>
<evidence type="ECO:0000256" key="4">
    <source>
        <dbReference type="ARBA" id="ARBA00022741"/>
    </source>
</evidence>
<dbReference type="PANTHER" id="PTHR43394">
    <property type="entry name" value="ATP-DEPENDENT PERMEASE MDL1, MITOCHONDRIAL"/>
    <property type="match status" value="1"/>
</dbReference>
<dbReference type="RefSeq" id="WP_012859113.1">
    <property type="nucleotide sequence ID" value="NC_013515.1"/>
</dbReference>
<feature type="transmembrane region" description="Helical" evidence="8">
    <location>
        <begin position="136"/>
        <end position="155"/>
    </location>
</feature>
<dbReference type="PANTHER" id="PTHR43394:SF1">
    <property type="entry name" value="ATP-BINDING CASSETTE SUB-FAMILY B MEMBER 10, MITOCHONDRIAL"/>
    <property type="match status" value="1"/>
</dbReference>
<dbReference type="Proteomes" id="UP000002072">
    <property type="component" value="Chromosome"/>
</dbReference>
<sequence>MENKNYLFDFFKFMKKAKKEYTIGLIVLLIGMILEIGTIKLIAIAFDKEIESIDVNKVFSFVGTIALIYVSLKILEAVFMVYRKKLLQIAANIVYTNIQILIYNHVQRLPIKYFDDIPAGSVLSKITSDVKAIRTFFSETLLSILIVLSQLGIIYSVMMYINWRLSLILLIYVPIVIILQKYNKSLTYTYSSDIRKYNSICNGRANEMCQNLEVVAAFNNQEALLKDWENSAHKRYESDRIITLLESFFSHNIFDFLTKLAQLTIIFYYIYSATFDLGLITAGDTLVFIFYISNIINGLSNFTVNLSYYYKAKGSAKNISELLNLNIEDENDLIKPEKIDGNIKFENVYFAYEDEYVLKDVNLEIKENQTVAFVGHTGSGKSTIMNLLVKFYKNQKGKIEISGLNIKDIDTYTLRDNIAIVLQDSFLFEGTIGDNISEDKEIARNALEMVGAKYILDERGLDGKVMQDGNNFSTGEKQLISFARALAKNPKILILDEATANVDSKTEQIIQNGIEILKKNRTTLIIAHRLSTIRNADKIFVLDKGKIVESGNHEKLVELNGLYNKMLKLNNSK</sequence>
<feature type="transmembrane region" description="Helical" evidence="8">
    <location>
        <begin position="288"/>
        <end position="310"/>
    </location>
</feature>
<dbReference type="InterPro" id="IPR027417">
    <property type="entry name" value="P-loop_NTPase"/>
</dbReference>
<dbReference type="InterPro" id="IPR003439">
    <property type="entry name" value="ABC_transporter-like_ATP-bd"/>
</dbReference>
<dbReference type="InterPro" id="IPR036640">
    <property type="entry name" value="ABC1_TM_sf"/>
</dbReference>
<dbReference type="GO" id="GO:0005886">
    <property type="term" value="C:plasma membrane"/>
    <property type="evidence" value="ECO:0007669"/>
    <property type="project" value="UniProtKB-SubCell"/>
</dbReference>
<evidence type="ECO:0000259" key="9">
    <source>
        <dbReference type="PROSITE" id="PS50893"/>
    </source>
</evidence>
<dbReference type="FunFam" id="3.40.50.300:FF:000604">
    <property type="entry name" value="ABC transporter B family member 28"/>
    <property type="match status" value="1"/>
</dbReference>
<dbReference type="SMART" id="SM00382">
    <property type="entry name" value="AAA"/>
    <property type="match status" value="1"/>
</dbReference>
<keyword evidence="7 8" id="KW-0472">Membrane</keyword>
<comment type="subcellular location">
    <subcellularLocation>
        <location evidence="1">Cell membrane</location>
        <topology evidence="1">Multi-pass membrane protein</topology>
    </subcellularLocation>
</comment>
<evidence type="ECO:0000259" key="10">
    <source>
        <dbReference type="PROSITE" id="PS50929"/>
    </source>
</evidence>
<evidence type="ECO:0000313" key="12">
    <source>
        <dbReference type="Proteomes" id="UP000002072"/>
    </source>
</evidence>
<dbReference type="SUPFAM" id="SSF90123">
    <property type="entry name" value="ABC transporter transmembrane region"/>
    <property type="match status" value="1"/>
</dbReference>
<dbReference type="OrthoDB" id="9762778at2"/>
<dbReference type="Pfam" id="PF00664">
    <property type="entry name" value="ABC_membrane"/>
    <property type="match status" value="1"/>
</dbReference>
<evidence type="ECO:0000256" key="3">
    <source>
        <dbReference type="ARBA" id="ARBA00022692"/>
    </source>
</evidence>
<keyword evidence="12" id="KW-1185">Reference proteome</keyword>
<evidence type="ECO:0000256" key="6">
    <source>
        <dbReference type="ARBA" id="ARBA00022989"/>
    </source>
</evidence>